<dbReference type="CDD" id="cd05483">
    <property type="entry name" value="retropepsin_like_bacteria"/>
    <property type="match status" value="1"/>
</dbReference>
<dbReference type="GO" id="GO:0006508">
    <property type="term" value="P:proteolysis"/>
    <property type="evidence" value="ECO:0007669"/>
    <property type="project" value="UniProtKB-KW"/>
</dbReference>
<reference evidence="2 3" key="1">
    <citation type="journal article" date="2013" name="PLoS ONE">
        <title>Cultivation and Complete Genome Sequencing of Gloeobacter kilaueensis sp. nov., from a Lava Cave in Kilauea Caldera, Hawai'i.</title>
        <authorList>
            <person name="Saw J.H."/>
            <person name="Schatz M."/>
            <person name="Brown M.V."/>
            <person name="Kunkel D.D."/>
            <person name="Foster J.S."/>
            <person name="Shick H."/>
            <person name="Christensen S."/>
            <person name="Hou S."/>
            <person name="Wan X."/>
            <person name="Donachie S.P."/>
        </authorList>
    </citation>
    <scope>NUCLEOTIDE SEQUENCE [LARGE SCALE GENOMIC DNA]</scope>
    <source>
        <strain evidence="3">JS</strain>
    </source>
</reference>
<feature type="domain" description="PDZ" evidence="1">
    <location>
        <begin position="321"/>
        <end position="405"/>
    </location>
</feature>
<dbReference type="InterPro" id="IPR001969">
    <property type="entry name" value="Aspartic_peptidase_AS"/>
</dbReference>
<dbReference type="InterPro" id="IPR041489">
    <property type="entry name" value="PDZ_6"/>
</dbReference>
<protein>
    <submittedName>
        <fullName evidence="2">Periplasmic protease</fullName>
    </submittedName>
</protein>
<dbReference type="HOGENOM" id="CLU_039603_0_0_3"/>
<dbReference type="InterPro" id="IPR001478">
    <property type="entry name" value="PDZ"/>
</dbReference>
<dbReference type="KEGG" id="glj:GKIL_3781"/>
<dbReference type="InterPro" id="IPR034122">
    <property type="entry name" value="Retropepsin-like_bacterial"/>
</dbReference>
<dbReference type="PROSITE" id="PS00141">
    <property type="entry name" value="ASP_PROTEASE"/>
    <property type="match status" value="1"/>
</dbReference>
<dbReference type="InterPro" id="IPR021109">
    <property type="entry name" value="Peptidase_aspartic_dom_sf"/>
</dbReference>
<keyword evidence="3" id="KW-1185">Reference proteome</keyword>
<name>U5QM16_GLOK1</name>
<keyword evidence="2" id="KW-0645">Protease</keyword>
<keyword evidence="2" id="KW-0378">Hydrolase</keyword>
<evidence type="ECO:0000313" key="2">
    <source>
        <dbReference type="EMBL" id="AGY60027.1"/>
    </source>
</evidence>
<dbReference type="Pfam" id="PF13650">
    <property type="entry name" value="Asp_protease_2"/>
    <property type="match status" value="1"/>
</dbReference>
<dbReference type="EMBL" id="CP003587">
    <property type="protein sequence ID" value="AGY60027.1"/>
    <property type="molecule type" value="Genomic_DNA"/>
</dbReference>
<evidence type="ECO:0000259" key="1">
    <source>
        <dbReference type="PROSITE" id="PS50106"/>
    </source>
</evidence>
<dbReference type="Proteomes" id="UP000017396">
    <property type="component" value="Chromosome"/>
</dbReference>
<organism evidence="2 3">
    <name type="scientific">Gloeobacter kilaueensis (strain ATCC BAA-2537 / CCAP 1431/1 / ULC 316 / JS1)</name>
    <dbReference type="NCBI Taxonomy" id="1183438"/>
    <lineage>
        <taxon>Bacteria</taxon>
        <taxon>Bacillati</taxon>
        <taxon>Cyanobacteriota</taxon>
        <taxon>Cyanophyceae</taxon>
        <taxon>Gloeobacterales</taxon>
        <taxon>Gloeobacteraceae</taxon>
        <taxon>Gloeobacter</taxon>
    </lineage>
</organism>
<proteinExistence type="predicted"/>
<gene>
    <name evidence="2" type="ORF">GKIL_3781</name>
</gene>
<dbReference type="PROSITE" id="PS50106">
    <property type="entry name" value="PDZ"/>
    <property type="match status" value="1"/>
</dbReference>
<evidence type="ECO:0000313" key="3">
    <source>
        <dbReference type="Proteomes" id="UP000017396"/>
    </source>
</evidence>
<dbReference type="Gene3D" id="2.30.42.10">
    <property type="match status" value="1"/>
</dbReference>
<dbReference type="GO" id="GO:0004190">
    <property type="term" value="F:aspartic-type endopeptidase activity"/>
    <property type="evidence" value="ECO:0007669"/>
    <property type="project" value="InterPro"/>
</dbReference>
<dbReference type="SUPFAM" id="SSF50630">
    <property type="entry name" value="Acid proteases"/>
    <property type="match status" value="2"/>
</dbReference>
<accession>U5QM16</accession>
<dbReference type="CDD" id="cd00136">
    <property type="entry name" value="PDZ_canonical"/>
    <property type="match status" value="1"/>
</dbReference>
<dbReference type="STRING" id="1183438.GKIL_3781"/>
<dbReference type="AlphaFoldDB" id="U5QM16"/>
<dbReference type="eggNOG" id="COG0793">
    <property type="taxonomic scope" value="Bacteria"/>
</dbReference>
<dbReference type="InterPro" id="IPR036034">
    <property type="entry name" value="PDZ_sf"/>
</dbReference>
<dbReference type="SMART" id="SM00228">
    <property type="entry name" value="PDZ"/>
    <property type="match status" value="1"/>
</dbReference>
<dbReference type="Pfam" id="PF17820">
    <property type="entry name" value="PDZ_6"/>
    <property type="match status" value="1"/>
</dbReference>
<sequence>MSSSSASVLLQTALKAVFILPFLTTPALAEIYSSTACKADSYQAKQIESEIVVPFRSSPPPGLIAFDAYINGQGPFNLILDSGATINFISERVAQKLRLPTRSLMRPEFIGSNGSSPVQTSQETTVENLEIGNLKLSKTILRVLPSAVMPDSSALSKIDAILGLDFFQNFLIQLDYINLKAYFNNSQKVAPNCENVVFPFVVSSLGMPAIEGKIDGISARFDIDTGSSTSLTLYQPFVERNNLYRRYPNIRKYSTEGLGGTDVLYRVRATALKLGQFEIIKPLIGLISKSSKSTEVTDTAGVIGNDILSRFFVIFDVRHRQIALRKSVRFGEAFHYVAVGMSVDISSGKVTAIERKGLAEHADIRSGDQILNIDGVPYGKLTHKEIVDKLQQLPNNKVHLIVKRRNKLLNIILEFKDVL</sequence>
<dbReference type="Gene3D" id="2.40.70.10">
    <property type="entry name" value="Acid Proteases"/>
    <property type="match status" value="2"/>
</dbReference>
<dbReference type="SUPFAM" id="SSF50156">
    <property type="entry name" value="PDZ domain-like"/>
    <property type="match status" value="1"/>
</dbReference>